<organism evidence="2 3">
    <name type="scientific">Trichobilharzia regenti</name>
    <name type="common">Nasal bird schistosome</name>
    <dbReference type="NCBI Taxonomy" id="157069"/>
    <lineage>
        <taxon>Eukaryota</taxon>
        <taxon>Metazoa</taxon>
        <taxon>Spiralia</taxon>
        <taxon>Lophotrochozoa</taxon>
        <taxon>Platyhelminthes</taxon>
        <taxon>Trematoda</taxon>
        <taxon>Digenea</taxon>
        <taxon>Strigeidida</taxon>
        <taxon>Schistosomatoidea</taxon>
        <taxon>Schistosomatidae</taxon>
        <taxon>Trichobilharzia</taxon>
    </lineage>
</organism>
<evidence type="ECO:0000313" key="2">
    <source>
        <dbReference type="Proteomes" id="UP000050795"/>
    </source>
</evidence>
<name>A0AA85IXY9_TRIRE</name>
<dbReference type="AlphaFoldDB" id="A0AA85IXY9"/>
<evidence type="ECO:0000256" key="1">
    <source>
        <dbReference type="SAM" id="MobiDB-lite"/>
    </source>
</evidence>
<sequence length="108" mass="11773">MHPLTGLIPAWLSRVCSSRAPLSPHMIIEPRNSDTILVKLVPVWFSQGNLSPFLYIGMTSELHESYGTISDSQTLPSALVSLDRNFSPLSVNTSEVTPSGPIGLPRSR</sequence>
<dbReference type="Proteomes" id="UP000050795">
    <property type="component" value="Unassembled WGS sequence"/>
</dbReference>
<feature type="region of interest" description="Disordered" evidence="1">
    <location>
        <begin position="89"/>
        <end position="108"/>
    </location>
</feature>
<dbReference type="WBParaSite" id="TREG1_12780.1">
    <property type="protein sequence ID" value="TREG1_12780.1"/>
    <property type="gene ID" value="TREG1_12780"/>
</dbReference>
<proteinExistence type="predicted"/>
<evidence type="ECO:0000313" key="3">
    <source>
        <dbReference type="WBParaSite" id="TREG1_12780.1"/>
    </source>
</evidence>
<keyword evidence="2" id="KW-1185">Reference proteome</keyword>
<protein>
    <submittedName>
        <fullName evidence="3">Uncharacterized protein</fullName>
    </submittedName>
</protein>
<accession>A0AA85IXY9</accession>
<reference evidence="2" key="1">
    <citation type="submission" date="2022-06" db="EMBL/GenBank/DDBJ databases">
        <authorList>
            <person name="Berger JAMES D."/>
            <person name="Berger JAMES D."/>
        </authorList>
    </citation>
    <scope>NUCLEOTIDE SEQUENCE [LARGE SCALE GENOMIC DNA]</scope>
</reference>
<reference evidence="3" key="2">
    <citation type="submission" date="2023-11" db="UniProtKB">
        <authorList>
            <consortium name="WormBaseParasite"/>
        </authorList>
    </citation>
    <scope>IDENTIFICATION</scope>
</reference>